<dbReference type="InterPro" id="IPR002781">
    <property type="entry name" value="TM_pro_TauE-like"/>
</dbReference>
<feature type="transmembrane region" description="Helical" evidence="8">
    <location>
        <begin position="102"/>
        <end position="124"/>
    </location>
</feature>
<comment type="subcellular location">
    <subcellularLocation>
        <location evidence="1 8">Cell membrane</location>
        <topology evidence="1 8">Multi-pass membrane protein</topology>
    </subcellularLocation>
</comment>
<proteinExistence type="inferred from homology"/>
<keyword evidence="7 8" id="KW-0472">Membrane</keyword>
<dbReference type="PANTHER" id="PTHR30269:SF32">
    <property type="entry name" value="MEMBRANE TRANSPORTER PROTEIN-RELATED"/>
    <property type="match status" value="1"/>
</dbReference>
<comment type="caution">
    <text evidence="9">The sequence shown here is derived from an EMBL/GenBank/DDBJ whole genome shotgun (WGS) entry which is preliminary data.</text>
</comment>
<evidence type="ECO:0000313" key="10">
    <source>
        <dbReference type="Proteomes" id="UP000705283"/>
    </source>
</evidence>
<protein>
    <recommendedName>
        <fullName evidence="8">Probable membrane transporter protein</fullName>
    </recommendedName>
</protein>
<evidence type="ECO:0000256" key="2">
    <source>
        <dbReference type="ARBA" id="ARBA00009142"/>
    </source>
</evidence>
<evidence type="ECO:0000256" key="8">
    <source>
        <dbReference type="RuleBase" id="RU363041"/>
    </source>
</evidence>
<dbReference type="EMBL" id="JADMKS010000003">
    <property type="protein sequence ID" value="MBF6636920.1"/>
    <property type="molecule type" value="Genomic_DNA"/>
</dbReference>
<evidence type="ECO:0000256" key="6">
    <source>
        <dbReference type="ARBA" id="ARBA00022989"/>
    </source>
</evidence>
<evidence type="ECO:0000256" key="4">
    <source>
        <dbReference type="ARBA" id="ARBA00022475"/>
    </source>
</evidence>
<keyword evidence="3" id="KW-0813">Transport</keyword>
<dbReference type="AlphaFoldDB" id="A0AA40X1A0"/>
<dbReference type="PANTHER" id="PTHR30269">
    <property type="entry name" value="TRANSMEMBRANE PROTEIN YFCA"/>
    <property type="match status" value="1"/>
</dbReference>
<dbReference type="RefSeq" id="WP_194977898.1">
    <property type="nucleotide sequence ID" value="NZ_JADMKS010000003.1"/>
</dbReference>
<feature type="transmembrane region" description="Helical" evidence="8">
    <location>
        <begin position="136"/>
        <end position="156"/>
    </location>
</feature>
<name>A0AA40X1A0_9GAMM</name>
<evidence type="ECO:0000256" key="5">
    <source>
        <dbReference type="ARBA" id="ARBA00022692"/>
    </source>
</evidence>
<evidence type="ECO:0000313" key="9">
    <source>
        <dbReference type="EMBL" id="MBF6636920.1"/>
    </source>
</evidence>
<dbReference type="GO" id="GO:0005886">
    <property type="term" value="C:plasma membrane"/>
    <property type="evidence" value="ECO:0007669"/>
    <property type="project" value="UniProtKB-SubCell"/>
</dbReference>
<feature type="transmembrane region" description="Helical" evidence="8">
    <location>
        <begin position="34"/>
        <end position="53"/>
    </location>
</feature>
<keyword evidence="6 8" id="KW-1133">Transmembrane helix</keyword>
<dbReference type="Pfam" id="PF01925">
    <property type="entry name" value="TauE"/>
    <property type="match status" value="1"/>
</dbReference>
<comment type="similarity">
    <text evidence="2 8">Belongs to the 4-toluene sulfonate uptake permease (TSUP) (TC 2.A.102) family.</text>
</comment>
<organism evidence="9 10">
    <name type="scientific">Rouxiella silvae</name>
    <dbReference type="NCBI Taxonomy" id="1646373"/>
    <lineage>
        <taxon>Bacteria</taxon>
        <taxon>Pseudomonadati</taxon>
        <taxon>Pseudomonadota</taxon>
        <taxon>Gammaproteobacteria</taxon>
        <taxon>Enterobacterales</taxon>
        <taxon>Yersiniaceae</taxon>
        <taxon>Rouxiella</taxon>
    </lineage>
</organism>
<reference evidence="9" key="1">
    <citation type="submission" date="2020-11" db="EMBL/GenBank/DDBJ databases">
        <authorList>
            <person name="Lee S.D."/>
        </authorList>
    </citation>
    <scope>NUCLEOTIDE SEQUENCE</scope>
    <source>
        <strain evidence="9">SAP-2</strain>
    </source>
</reference>
<reference evidence="9" key="2">
    <citation type="submission" date="2022-09" db="EMBL/GenBank/DDBJ databases">
        <title>Rouxiella aceris sp. nov., isolated from tree sap and emended description of the genus Rhouxiella.</title>
        <authorList>
            <person name="Kim I.S."/>
        </authorList>
    </citation>
    <scope>NUCLEOTIDE SEQUENCE</scope>
    <source>
        <strain evidence="9">SAP-2</strain>
    </source>
</reference>
<feature type="transmembrane region" description="Helical" evidence="8">
    <location>
        <begin position="168"/>
        <end position="189"/>
    </location>
</feature>
<evidence type="ECO:0000256" key="1">
    <source>
        <dbReference type="ARBA" id="ARBA00004651"/>
    </source>
</evidence>
<dbReference type="InterPro" id="IPR052017">
    <property type="entry name" value="TSUP"/>
</dbReference>
<feature type="transmembrane region" description="Helical" evidence="8">
    <location>
        <begin position="74"/>
        <end position="96"/>
    </location>
</feature>
<keyword evidence="5 8" id="KW-0812">Transmembrane</keyword>
<gene>
    <name evidence="9" type="ORF">ITX54_09675</name>
</gene>
<sequence>MSEFSPEILTMIAATFLLAGTVKGVTGMGLPTVAMGLLGSLISPATAAGLLLLPSLITNVLQLRGATGLIRLCVRLWPMMTMIVVGTLLGSGWLATGSNHHTTLALGIALGVYAVWTLLASPLYVSKRLEVWLSPLMGLATGLLTGGTGVFVIPAVPWLQSLGLEKDALVQALGLSFTVSTFALAAGLGWHGALHIEAFGTSALAVFPAMLGMIGGQKLRKKISPQAFKRGFLVCLLLLGIEMIWRSL</sequence>
<dbReference type="Proteomes" id="UP000705283">
    <property type="component" value="Unassembled WGS sequence"/>
</dbReference>
<evidence type="ECO:0000256" key="7">
    <source>
        <dbReference type="ARBA" id="ARBA00023136"/>
    </source>
</evidence>
<keyword evidence="4 8" id="KW-1003">Cell membrane</keyword>
<accession>A0AA40X1A0</accession>
<evidence type="ECO:0000256" key="3">
    <source>
        <dbReference type="ARBA" id="ARBA00022448"/>
    </source>
</evidence>
<feature type="transmembrane region" description="Helical" evidence="8">
    <location>
        <begin position="227"/>
        <end position="245"/>
    </location>
</feature>